<reference evidence="8 9" key="1">
    <citation type="submission" date="2018-11" db="EMBL/GenBank/DDBJ databases">
        <authorList>
            <consortium name="Pathogen Informatics"/>
        </authorList>
    </citation>
    <scope>NUCLEOTIDE SEQUENCE [LARGE SCALE GENOMIC DNA]</scope>
</reference>
<keyword evidence="6" id="KW-1133">Transmembrane helix</keyword>
<dbReference type="PROSITE" id="PS00141">
    <property type="entry name" value="ASP_PROTEASE"/>
    <property type="match status" value="1"/>
</dbReference>
<evidence type="ECO:0000313" key="9">
    <source>
        <dbReference type="Proteomes" id="UP000050761"/>
    </source>
</evidence>
<name>A0A183G0P4_HELPZ</name>
<dbReference type="PANTHER" id="PTHR37984">
    <property type="entry name" value="PROTEIN CBG26694"/>
    <property type="match status" value="1"/>
</dbReference>
<dbReference type="CDD" id="cd01647">
    <property type="entry name" value="RT_LTR"/>
    <property type="match status" value="1"/>
</dbReference>
<evidence type="ECO:0000259" key="7">
    <source>
        <dbReference type="PROSITE" id="PS50878"/>
    </source>
</evidence>
<evidence type="ECO:0000256" key="6">
    <source>
        <dbReference type="SAM" id="Phobius"/>
    </source>
</evidence>
<organism evidence="9 10">
    <name type="scientific">Heligmosomoides polygyrus</name>
    <name type="common">Parasitic roundworm</name>
    <dbReference type="NCBI Taxonomy" id="6339"/>
    <lineage>
        <taxon>Eukaryota</taxon>
        <taxon>Metazoa</taxon>
        <taxon>Ecdysozoa</taxon>
        <taxon>Nematoda</taxon>
        <taxon>Chromadorea</taxon>
        <taxon>Rhabditida</taxon>
        <taxon>Rhabditina</taxon>
        <taxon>Rhabditomorpha</taxon>
        <taxon>Strongyloidea</taxon>
        <taxon>Heligmosomidae</taxon>
        <taxon>Heligmosomoides</taxon>
    </lineage>
</organism>
<dbReference type="InterPro" id="IPR001969">
    <property type="entry name" value="Aspartic_peptidase_AS"/>
</dbReference>
<dbReference type="SUPFAM" id="SSF50630">
    <property type="entry name" value="Acid proteases"/>
    <property type="match status" value="1"/>
</dbReference>
<keyword evidence="4" id="KW-0378">Hydrolase</keyword>
<dbReference type="InterPro" id="IPR043128">
    <property type="entry name" value="Rev_trsase/Diguanyl_cyclase"/>
</dbReference>
<evidence type="ECO:0000256" key="4">
    <source>
        <dbReference type="ARBA" id="ARBA00022759"/>
    </source>
</evidence>
<gene>
    <name evidence="8" type="ORF">HPBE_LOCUS14678</name>
</gene>
<dbReference type="CDD" id="cd00303">
    <property type="entry name" value="retropepsin_like"/>
    <property type="match status" value="1"/>
</dbReference>
<dbReference type="OrthoDB" id="5868531at2759"/>
<dbReference type="PROSITE" id="PS50878">
    <property type="entry name" value="RT_POL"/>
    <property type="match status" value="1"/>
</dbReference>
<feature type="domain" description="Reverse transcriptase" evidence="7">
    <location>
        <begin position="769"/>
        <end position="948"/>
    </location>
</feature>
<keyword evidence="1" id="KW-0808">Transferase</keyword>
<evidence type="ECO:0000313" key="10">
    <source>
        <dbReference type="WBParaSite" id="HPBE_0001467701-mRNA-1"/>
    </source>
</evidence>
<evidence type="ECO:0000256" key="5">
    <source>
        <dbReference type="SAM" id="MobiDB-lite"/>
    </source>
</evidence>
<dbReference type="GO" id="GO:0004519">
    <property type="term" value="F:endonuclease activity"/>
    <property type="evidence" value="ECO:0007669"/>
    <property type="project" value="UniProtKB-KW"/>
</dbReference>
<keyword evidence="9" id="KW-1185">Reference proteome</keyword>
<feature type="region of interest" description="Disordered" evidence="5">
    <location>
        <begin position="273"/>
        <end position="294"/>
    </location>
</feature>
<keyword evidence="3" id="KW-0540">Nuclease</keyword>
<reference evidence="10" key="2">
    <citation type="submission" date="2019-09" db="UniProtKB">
        <authorList>
            <consortium name="WormBaseParasite"/>
        </authorList>
    </citation>
    <scope>IDENTIFICATION</scope>
</reference>
<evidence type="ECO:0000313" key="8">
    <source>
        <dbReference type="EMBL" id="VDP00437.1"/>
    </source>
</evidence>
<keyword evidence="2" id="KW-0548">Nucleotidyltransferase</keyword>
<dbReference type="Gene3D" id="3.10.10.10">
    <property type="entry name" value="HIV Type 1 Reverse Transcriptase, subunit A, domain 1"/>
    <property type="match status" value="1"/>
</dbReference>
<dbReference type="InterPro" id="IPR000477">
    <property type="entry name" value="RT_dom"/>
</dbReference>
<dbReference type="InterPro" id="IPR021109">
    <property type="entry name" value="Peptidase_aspartic_dom_sf"/>
</dbReference>
<evidence type="ECO:0000256" key="1">
    <source>
        <dbReference type="ARBA" id="ARBA00022679"/>
    </source>
</evidence>
<evidence type="ECO:0000256" key="3">
    <source>
        <dbReference type="ARBA" id="ARBA00022722"/>
    </source>
</evidence>
<keyword evidence="6" id="KW-0472">Membrane</keyword>
<dbReference type="GO" id="GO:0004190">
    <property type="term" value="F:aspartic-type endopeptidase activity"/>
    <property type="evidence" value="ECO:0007669"/>
    <property type="project" value="InterPro"/>
</dbReference>
<feature type="compositionally biased region" description="Polar residues" evidence="5">
    <location>
        <begin position="283"/>
        <end position="294"/>
    </location>
</feature>
<dbReference type="Pfam" id="PF13975">
    <property type="entry name" value="gag-asp_proteas"/>
    <property type="match status" value="1"/>
</dbReference>
<dbReference type="InterPro" id="IPR050951">
    <property type="entry name" value="Retrovirus_Pol_polyprotein"/>
</dbReference>
<dbReference type="WBParaSite" id="HPBE_0001467701-mRNA-1">
    <property type="protein sequence ID" value="HPBE_0001467701-mRNA-1"/>
    <property type="gene ID" value="HPBE_0001467701"/>
</dbReference>
<accession>A0A3P7ZER6</accession>
<dbReference type="AlphaFoldDB" id="A0A183G0P4"/>
<proteinExistence type="predicted"/>
<dbReference type="GO" id="GO:0006508">
    <property type="term" value="P:proteolysis"/>
    <property type="evidence" value="ECO:0007669"/>
    <property type="project" value="InterPro"/>
</dbReference>
<dbReference type="Pfam" id="PF00078">
    <property type="entry name" value="RVT_1"/>
    <property type="match status" value="1"/>
</dbReference>
<dbReference type="PANTHER" id="PTHR37984:SF5">
    <property type="entry name" value="PROTEIN NYNRIN-LIKE"/>
    <property type="match status" value="1"/>
</dbReference>
<sequence>METVFHSVANAMTTSTTQATTTTTSPSTTLDLNQQTAAKTEDFDLTPKEHATATHPSYDRPSEESTFFGSIMDALGKFFLEAGRAVLPAHLLDTTSQLSELTPIEPTSEEEDTIITYYNGSDNRQGATPPITRLQELSENENSPLIPMNPFRPRIAAAHTHTMDFAVVIPPENLAFRRIFTNVCLRQDLKTQQLQVLSVTNPTWAARILLSRMDVSATRTTDGLAVTRCQPVTLNYIFKNHDVNGTCYLLTPVLVGEELWFLLPGTKELTESSPMTPCPYSVRDQTTSSQRSFPPNMRINSVASTFLFRPPASFFRTIDSSDVAPNFQIALLHQNQLEITNRLSKRGILSDTWMAVKNTTLKARQTLTNIYDSTTTKLTEGVETFKRSILRIALWIIVPIVVALVLIGCCIIYIKLYLLRRAATTASTALYEVARNFAPRRRNRMNRTVNAIRTPSPNGLEMESPLFVPRIYTIANAVNAINSPLPYITLTIGRRTLTALIDSGASISYMKLSTLHEVSPSALFIPKNTTAAAANGSIIHLITAIKLPVTIGKYTIHHQFWVAADTDCPAQLLLGSDFIRQLNKTGLPFSLDLHKHIITIGQEHHNLVQVHSVTLREETSRHVAVEGTTTLPPRTTSVIRTRIHGFILAVHAPHHANEDMTLNTTSPEADWEDRLPLFPTSPVPQNFDITNEIDLSRSALSDRHKDQLRTILRYHTDAFVEPDGHLGHYKGEIRHRIDLIDNAPIPARKIYRVLLEKRREIEKQITQKLTDGIIRESSSPFCAPIVLVKKREANAWRFTIDFRGLNAITKPQQSILPNIQDIIDLCANQCLYTSLDFQQGFHQIPHEESHCERTTFACFLGAFEYIRMPMGLKGARATFQRIMDDFKKHIRARVFIYIDDLIITSETADENLHDIDEVLGKIQDIGMKLKPSKCEFARKEIKFLGFVLSKDGVRPNPDKTRAIDAFPTPRDTIDIKAGCAHFSGDFLLIFYPHFRNNSSHDNCADQEGHSICEDGGM</sequence>
<accession>A0A183G0P4</accession>
<evidence type="ECO:0000256" key="2">
    <source>
        <dbReference type="ARBA" id="ARBA00022695"/>
    </source>
</evidence>
<keyword evidence="4" id="KW-0255">Endonuclease</keyword>
<dbReference type="Gene3D" id="3.30.70.270">
    <property type="match status" value="1"/>
</dbReference>
<dbReference type="Proteomes" id="UP000050761">
    <property type="component" value="Unassembled WGS sequence"/>
</dbReference>
<protein>
    <submittedName>
        <fullName evidence="10">Reverse transcriptase domain-containing protein</fullName>
    </submittedName>
</protein>
<dbReference type="InterPro" id="IPR043502">
    <property type="entry name" value="DNA/RNA_pol_sf"/>
</dbReference>
<dbReference type="Gene3D" id="2.40.70.10">
    <property type="entry name" value="Acid Proteases"/>
    <property type="match status" value="1"/>
</dbReference>
<keyword evidence="6" id="KW-0812">Transmembrane</keyword>
<feature type="transmembrane region" description="Helical" evidence="6">
    <location>
        <begin position="392"/>
        <end position="414"/>
    </location>
</feature>
<dbReference type="EMBL" id="UZAH01028478">
    <property type="protein sequence ID" value="VDP00437.1"/>
    <property type="molecule type" value="Genomic_DNA"/>
</dbReference>
<dbReference type="SUPFAM" id="SSF56672">
    <property type="entry name" value="DNA/RNA polymerases"/>
    <property type="match status" value="1"/>
</dbReference>
<dbReference type="GO" id="GO:0016779">
    <property type="term" value="F:nucleotidyltransferase activity"/>
    <property type="evidence" value="ECO:0007669"/>
    <property type="project" value="UniProtKB-KW"/>
</dbReference>